<dbReference type="InterPro" id="IPR059177">
    <property type="entry name" value="GH29D-like_dom"/>
</dbReference>
<dbReference type="EMBL" id="JAKEVY010000001">
    <property type="protein sequence ID" value="MCF1713291.1"/>
    <property type="molecule type" value="Genomic_DNA"/>
</dbReference>
<evidence type="ECO:0000313" key="3">
    <source>
        <dbReference type="Proteomes" id="UP001200145"/>
    </source>
</evidence>
<protein>
    <submittedName>
        <fullName evidence="2">Alkaline phosphatase family protein</fullName>
    </submittedName>
</protein>
<evidence type="ECO:0000313" key="2">
    <source>
        <dbReference type="EMBL" id="MCF1713291.1"/>
    </source>
</evidence>
<dbReference type="InterPro" id="IPR017850">
    <property type="entry name" value="Alkaline_phosphatase_core_sf"/>
</dbReference>
<reference evidence="2 3" key="1">
    <citation type="submission" date="2022-01" db="EMBL/GenBank/DDBJ databases">
        <title>Flavihumibacter sp. nov., isolated from sediment of a river.</title>
        <authorList>
            <person name="Liu H."/>
        </authorList>
    </citation>
    <scope>NUCLEOTIDE SEQUENCE [LARGE SCALE GENOMIC DNA]</scope>
    <source>
        <strain evidence="2 3">RY-1</strain>
    </source>
</reference>
<dbReference type="Pfam" id="PF13290">
    <property type="entry name" value="CHB_HEX_C_1"/>
    <property type="match status" value="1"/>
</dbReference>
<dbReference type="Gene3D" id="3.40.720.10">
    <property type="entry name" value="Alkaline Phosphatase, subunit A"/>
    <property type="match status" value="1"/>
</dbReference>
<name>A0ABS9BF55_9BACT</name>
<dbReference type="InterPro" id="IPR002591">
    <property type="entry name" value="Phosphodiest/P_Trfase"/>
</dbReference>
<sequence length="554" mass="60876">MKNLTLMLGVVATISFTSCQQKEQAPDDIKHVVVIGIDGFSASGLRKANPVFMDSLMSVGAYSLSVRTVLPTVSSPNWASLIMGAGPAQHGITSNDWELDAFQVEPVVSDTNFRFPSIFTIFREQRPTDEVGAIYNWSGFGRLFDSNDVNLSKTYPTQDDTVQAFANYIVDKKPVFSWVHFDEVDHAGHDQGHGTPEYFEAIRKADSCVRVVYDAIKKAGMEKNTLLMIVADHGGIGSGHGGEDIEELTVPMIFYGAGVKKGHQIQHQVYQYDASATIAFALNLKQPYEWIGRPVKAAFEGFDEPVVNWKGVKRQDAPTIYPRSFTYAPTGALLIDTVGVVSMADADEQESQNIYYTTDGTDPDASSKKYTGPFTVDQTAVVKARIIENGAAGKIASAYFRVLKSGQGNGVRYKLYQGKGWKDVPNFAALQPVAEFTGHEFQVDDSKLTAAQKDGSEQFGLVAESLLDITVEGEYQFFTRSDDGSKLYIDGKLVVDNGGDHGVQERNGKTQLTKGKHAIRIEHFNGSQGYWLDAFYSGPGLTKQIIPADRLYLK</sequence>
<comment type="caution">
    <text evidence="2">The sequence shown here is derived from an EMBL/GenBank/DDBJ whole genome shotgun (WGS) entry which is preliminary data.</text>
</comment>
<keyword evidence="3" id="KW-1185">Reference proteome</keyword>
<dbReference type="InterPro" id="IPR011658">
    <property type="entry name" value="PA14_dom"/>
</dbReference>
<dbReference type="Pfam" id="PF07691">
    <property type="entry name" value="PA14"/>
    <property type="match status" value="1"/>
</dbReference>
<dbReference type="Proteomes" id="UP001200145">
    <property type="component" value="Unassembled WGS sequence"/>
</dbReference>
<dbReference type="RefSeq" id="WP_234863821.1">
    <property type="nucleotide sequence ID" value="NZ_JAKEVY010000001.1"/>
</dbReference>
<proteinExistence type="predicted"/>
<dbReference type="PROSITE" id="PS51257">
    <property type="entry name" value="PROKAR_LIPOPROTEIN"/>
    <property type="match status" value="1"/>
</dbReference>
<dbReference type="PANTHER" id="PTHR10151">
    <property type="entry name" value="ECTONUCLEOTIDE PYROPHOSPHATASE/PHOSPHODIESTERASE"/>
    <property type="match status" value="1"/>
</dbReference>
<dbReference type="PANTHER" id="PTHR10151:SF120">
    <property type="entry name" value="BIS(5'-ADENOSYL)-TRIPHOSPHATASE"/>
    <property type="match status" value="1"/>
</dbReference>
<dbReference type="InterPro" id="IPR037524">
    <property type="entry name" value="PA14/GLEYA"/>
</dbReference>
<dbReference type="CDD" id="cd00016">
    <property type="entry name" value="ALP_like"/>
    <property type="match status" value="1"/>
</dbReference>
<dbReference type="SUPFAM" id="SSF56988">
    <property type="entry name" value="Anthrax protective antigen"/>
    <property type="match status" value="1"/>
</dbReference>
<organism evidence="2 3">
    <name type="scientific">Flavihumibacter fluminis</name>
    <dbReference type="NCBI Taxonomy" id="2909236"/>
    <lineage>
        <taxon>Bacteria</taxon>
        <taxon>Pseudomonadati</taxon>
        <taxon>Bacteroidota</taxon>
        <taxon>Chitinophagia</taxon>
        <taxon>Chitinophagales</taxon>
        <taxon>Chitinophagaceae</taxon>
        <taxon>Flavihumibacter</taxon>
    </lineage>
</organism>
<dbReference type="SUPFAM" id="SSF53649">
    <property type="entry name" value="Alkaline phosphatase-like"/>
    <property type="match status" value="1"/>
</dbReference>
<evidence type="ECO:0000259" key="1">
    <source>
        <dbReference type="PROSITE" id="PS51820"/>
    </source>
</evidence>
<dbReference type="SMART" id="SM00758">
    <property type="entry name" value="PA14"/>
    <property type="match status" value="1"/>
</dbReference>
<dbReference type="Pfam" id="PF01663">
    <property type="entry name" value="Phosphodiest"/>
    <property type="match status" value="1"/>
</dbReference>
<feature type="domain" description="PA14" evidence="1">
    <location>
        <begin position="406"/>
        <end position="550"/>
    </location>
</feature>
<accession>A0ABS9BF55</accession>
<gene>
    <name evidence="2" type="ORF">L0U88_01455</name>
</gene>
<dbReference type="Gene3D" id="3.90.182.10">
    <property type="entry name" value="Toxin - Anthrax Protective Antigen,domain 1"/>
    <property type="match status" value="1"/>
</dbReference>
<dbReference type="PROSITE" id="PS51820">
    <property type="entry name" value="PA14"/>
    <property type="match status" value="1"/>
</dbReference>